<dbReference type="KEGG" id="pmar:B0X71_10960"/>
<sequence length="187" mass="22158">MESWFTNLREYFPAREMKNENHMKQLFRDKSHAYKLEESSQHTMIYFEKPQYVFIDYVLIESTARGTGLGSRLMHQLKKKGKLVLAEVDPISEEDPASAKRVKFYETNGFKKAPSIHYVRKHPDTGERSEMDIFYWSPVPVSEQYVLEQMRDAYEEVHAYSMEEHYDSTPQTAEEVLKTLEESNSRR</sequence>
<dbReference type="RefSeq" id="WP_077589437.1">
    <property type="nucleotide sequence ID" value="NZ_CP019640.1"/>
</dbReference>
<dbReference type="AlphaFoldDB" id="A0A1Q2KZC3"/>
<name>A0A1Q2KZC3_9BACL</name>
<keyword evidence="3" id="KW-1185">Reference proteome</keyword>
<evidence type="ECO:0000259" key="1">
    <source>
        <dbReference type="PROSITE" id="PS51186"/>
    </source>
</evidence>
<dbReference type="PROSITE" id="PS51186">
    <property type="entry name" value="GNAT"/>
    <property type="match status" value="1"/>
</dbReference>
<evidence type="ECO:0000313" key="2">
    <source>
        <dbReference type="EMBL" id="AQQ53541.1"/>
    </source>
</evidence>
<dbReference type="InterPro" id="IPR000182">
    <property type="entry name" value="GNAT_dom"/>
</dbReference>
<proteinExistence type="predicted"/>
<dbReference type="SUPFAM" id="SSF55729">
    <property type="entry name" value="Acyl-CoA N-acyltransferases (Nat)"/>
    <property type="match status" value="1"/>
</dbReference>
<dbReference type="Proteomes" id="UP000188184">
    <property type="component" value="Chromosome"/>
</dbReference>
<dbReference type="GO" id="GO:0016747">
    <property type="term" value="F:acyltransferase activity, transferring groups other than amino-acyl groups"/>
    <property type="evidence" value="ECO:0007669"/>
    <property type="project" value="InterPro"/>
</dbReference>
<dbReference type="Gene3D" id="3.40.630.30">
    <property type="match status" value="1"/>
</dbReference>
<reference evidence="2 3" key="1">
    <citation type="submission" date="2017-02" db="EMBL/GenBank/DDBJ databases">
        <title>The complete genomic sequence of a novel cold adapted crude oil-degrading bacterium Planococcus qaidamina Y42.</title>
        <authorList>
            <person name="Yang R."/>
        </authorList>
    </citation>
    <scope>NUCLEOTIDE SEQUENCE [LARGE SCALE GENOMIC DNA]</scope>
    <source>
        <strain evidence="2 3">Y42</strain>
    </source>
</reference>
<feature type="domain" description="N-acetyltransferase" evidence="1">
    <location>
        <begin position="1"/>
        <end position="140"/>
    </location>
</feature>
<dbReference type="Pfam" id="PF13508">
    <property type="entry name" value="Acetyltransf_7"/>
    <property type="match status" value="1"/>
</dbReference>
<dbReference type="InterPro" id="IPR016181">
    <property type="entry name" value="Acyl_CoA_acyltransferase"/>
</dbReference>
<protein>
    <recommendedName>
        <fullName evidence="1">N-acetyltransferase domain-containing protein</fullName>
    </recommendedName>
</protein>
<organism evidence="2 3">
    <name type="scientific">Planococcus lenghuensis</name>
    <dbReference type="NCBI Taxonomy" id="2213202"/>
    <lineage>
        <taxon>Bacteria</taxon>
        <taxon>Bacillati</taxon>
        <taxon>Bacillota</taxon>
        <taxon>Bacilli</taxon>
        <taxon>Bacillales</taxon>
        <taxon>Caryophanaceae</taxon>
        <taxon>Planococcus</taxon>
    </lineage>
</organism>
<gene>
    <name evidence="2" type="ORF">B0X71_10960</name>
</gene>
<evidence type="ECO:0000313" key="3">
    <source>
        <dbReference type="Proteomes" id="UP000188184"/>
    </source>
</evidence>
<dbReference type="EMBL" id="CP019640">
    <property type="protein sequence ID" value="AQQ53541.1"/>
    <property type="molecule type" value="Genomic_DNA"/>
</dbReference>
<accession>A0A1Q2KZC3</accession>